<dbReference type="RefSeq" id="WP_135372910.1">
    <property type="nucleotide sequence ID" value="NZ_RKLY01000016.1"/>
</dbReference>
<accession>A0A4Z0JIY4</accession>
<evidence type="ECO:0000313" key="1">
    <source>
        <dbReference type="EMBL" id="TGD22965.1"/>
    </source>
</evidence>
<protein>
    <submittedName>
        <fullName evidence="1">Uncharacterized protein</fullName>
    </submittedName>
</protein>
<organism evidence="1 2">
    <name type="scientific">Companilactobacillus suantsaicola</name>
    <dbReference type="NCBI Taxonomy" id="2487723"/>
    <lineage>
        <taxon>Bacteria</taxon>
        <taxon>Bacillati</taxon>
        <taxon>Bacillota</taxon>
        <taxon>Bacilli</taxon>
        <taxon>Lactobacillales</taxon>
        <taxon>Lactobacillaceae</taxon>
        <taxon>Companilactobacillus</taxon>
    </lineage>
</organism>
<keyword evidence="2" id="KW-1185">Reference proteome</keyword>
<reference evidence="1 2" key="1">
    <citation type="submission" date="2018-10" db="EMBL/GenBank/DDBJ databases">
        <title>Lactobacillus sp. R7 and Lactobacillus sp. R19 isolated from fermented mustard green product of Taiwan.</title>
        <authorList>
            <person name="Lin S.-T."/>
        </authorList>
    </citation>
    <scope>NUCLEOTIDE SEQUENCE [LARGE SCALE GENOMIC DNA]</scope>
    <source>
        <strain evidence="1 2">BCRC 81127</strain>
    </source>
</reference>
<evidence type="ECO:0000313" key="2">
    <source>
        <dbReference type="Proteomes" id="UP000298021"/>
    </source>
</evidence>
<proteinExistence type="predicted"/>
<dbReference type="OrthoDB" id="2301865at2"/>
<name>A0A4Z0JIY4_9LACO</name>
<dbReference type="Proteomes" id="UP000298021">
    <property type="component" value="Unassembled WGS sequence"/>
</dbReference>
<dbReference type="AlphaFoldDB" id="A0A4Z0JIY4"/>
<sequence length="150" mass="17485">MSEETKKKKMNIIIWILCALIALGAFGIPKIYHNYHSAPNYYSVGQKIPLENSKTHKLNDFQKHQFIKMAKNTIDKKDGPYNWHNYKTVSIDVYKMNGFHEYGLIYKIKSKSNNEVLTNSMIVKLKSSDLLQYHKVVIKSYSSEMSLSFK</sequence>
<dbReference type="EMBL" id="RKLY01000016">
    <property type="protein sequence ID" value="TGD22965.1"/>
    <property type="molecule type" value="Genomic_DNA"/>
</dbReference>
<gene>
    <name evidence="1" type="ORF">EGT49_07180</name>
</gene>
<comment type="caution">
    <text evidence="1">The sequence shown here is derived from an EMBL/GenBank/DDBJ whole genome shotgun (WGS) entry which is preliminary data.</text>
</comment>